<name>A0A7X2IHY4_9BURK</name>
<proteinExistence type="predicted"/>
<dbReference type="EMBL" id="WKJJ01000001">
    <property type="protein sequence ID" value="MRV70120.1"/>
    <property type="molecule type" value="Genomic_DNA"/>
</dbReference>
<reference evidence="1 2" key="1">
    <citation type="submission" date="2019-11" db="EMBL/GenBank/DDBJ databases">
        <title>Novel species isolated from a subtropical stream in China.</title>
        <authorList>
            <person name="Lu H."/>
        </authorList>
    </citation>
    <scope>NUCLEOTIDE SEQUENCE [LARGE SCALE GENOMIC DNA]</scope>
    <source>
        <strain evidence="1 2">FT92W</strain>
    </source>
</reference>
<comment type="caution">
    <text evidence="1">The sequence shown here is derived from an EMBL/GenBank/DDBJ whole genome shotgun (WGS) entry which is preliminary data.</text>
</comment>
<keyword evidence="2" id="KW-1185">Reference proteome</keyword>
<sequence length="46" mass="4801">MKVEKKLASEVIRQALVSDIPGMTGTDGGDVLMELCKRGADGGIPI</sequence>
<dbReference type="AlphaFoldDB" id="A0A7X2IHY4"/>
<organism evidence="1 2">
    <name type="scientific">Pseudoduganella rivuli</name>
    <dbReference type="NCBI Taxonomy" id="2666085"/>
    <lineage>
        <taxon>Bacteria</taxon>
        <taxon>Pseudomonadati</taxon>
        <taxon>Pseudomonadota</taxon>
        <taxon>Betaproteobacteria</taxon>
        <taxon>Burkholderiales</taxon>
        <taxon>Oxalobacteraceae</taxon>
        <taxon>Telluria group</taxon>
        <taxon>Pseudoduganella</taxon>
    </lineage>
</organism>
<evidence type="ECO:0000313" key="2">
    <source>
        <dbReference type="Proteomes" id="UP000446768"/>
    </source>
</evidence>
<accession>A0A7X2IHY4</accession>
<protein>
    <submittedName>
        <fullName evidence="1">Uncharacterized protein</fullName>
    </submittedName>
</protein>
<dbReference type="Proteomes" id="UP000446768">
    <property type="component" value="Unassembled WGS sequence"/>
</dbReference>
<dbReference type="RefSeq" id="WP_154370627.1">
    <property type="nucleotide sequence ID" value="NZ_WKJJ01000001.1"/>
</dbReference>
<evidence type="ECO:0000313" key="1">
    <source>
        <dbReference type="EMBL" id="MRV70120.1"/>
    </source>
</evidence>
<gene>
    <name evidence="1" type="ORF">GJ700_00080</name>
</gene>